<feature type="non-terminal residue" evidence="3">
    <location>
        <position position="175"/>
    </location>
</feature>
<dbReference type="EMBL" id="HADW01017460">
    <property type="protein sequence ID" value="SBP18860.1"/>
    <property type="molecule type" value="Transcribed_RNA"/>
</dbReference>
<organism evidence="3">
    <name type="scientific">Iconisemion striatum</name>
    <dbReference type="NCBI Taxonomy" id="60296"/>
    <lineage>
        <taxon>Eukaryota</taxon>
        <taxon>Metazoa</taxon>
        <taxon>Chordata</taxon>
        <taxon>Craniata</taxon>
        <taxon>Vertebrata</taxon>
        <taxon>Euteleostomi</taxon>
        <taxon>Actinopterygii</taxon>
        <taxon>Neopterygii</taxon>
        <taxon>Teleostei</taxon>
        <taxon>Neoteleostei</taxon>
        <taxon>Acanthomorphata</taxon>
        <taxon>Ovalentaria</taxon>
        <taxon>Atherinomorphae</taxon>
        <taxon>Cyprinodontiformes</taxon>
        <taxon>Nothobranchiidae</taxon>
        <taxon>Iconisemion</taxon>
    </lineage>
</organism>
<accession>A0A1A7XM08</accession>
<evidence type="ECO:0000313" key="3">
    <source>
        <dbReference type="EMBL" id="SBP18860.1"/>
    </source>
</evidence>
<keyword evidence="2" id="KW-0812">Transmembrane</keyword>
<name>A0A1A7XM08_9TELE</name>
<protein>
    <submittedName>
        <fullName evidence="3">Si:ch73-70k4.1</fullName>
    </submittedName>
</protein>
<evidence type="ECO:0000256" key="2">
    <source>
        <dbReference type="SAM" id="Phobius"/>
    </source>
</evidence>
<feature type="compositionally biased region" description="Basic and acidic residues" evidence="1">
    <location>
        <begin position="72"/>
        <end position="81"/>
    </location>
</feature>
<feature type="region of interest" description="Disordered" evidence="1">
    <location>
        <begin position="49"/>
        <end position="114"/>
    </location>
</feature>
<feature type="non-terminal residue" evidence="3">
    <location>
        <position position="1"/>
    </location>
</feature>
<gene>
    <name evidence="3" type="primary">SI:CH73-70K4.1</name>
</gene>
<keyword evidence="2" id="KW-0472">Membrane</keyword>
<sequence length="175" mass="19649">ELNLYLILLVLFSEIFLYFGLITFVSQQKPKNSDQERWCDLRSEVKPFPECSLRTPSSLASPQQDLPVRTKPAPEPDRSPDLHTGSPRPPFRGQPPRGEAVSSSWGVGGQKAGPRNRELLTQKVPDLSPPDPFFCFTQILLHQEFSCEISASFKTRTSCGRKQNQSCRSSQSTVL</sequence>
<reference evidence="3" key="2">
    <citation type="submission" date="2016-06" db="EMBL/GenBank/DDBJ databases">
        <title>The genome of a short-lived fish provides insights into sex chromosome evolution and the genetic control of aging.</title>
        <authorList>
            <person name="Reichwald K."/>
            <person name="Felder M."/>
            <person name="Petzold A."/>
            <person name="Koch P."/>
            <person name="Groth M."/>
            <person name="Platzer M."/>
        </authorList>
    </citation>
    <scope>NUCLEOTIDE SEQUENCE</scope>
    <source>
        <tissue evidence="3">Brain</tissue>
    </source>
</reference>
<feature type="compositionally biased region" description="Polar residues" evidence="1">
    <location>
        <begin position="54"/>
        <end position="64"/>
    </location>
</feature>
<feature type="transmembrane region" description="Helical" evidence="2">
    <location>
        <begin position="6"/>
        <end position="25"/>
    </location>
</feature>
<proteinExistence type="predicted"/>
<reference evidence="3" key="1">
    <citation type="submission" date="2016-05" db="EMBL/GenBank/DDBJ databases">
        <authorList>
            <person name="Lavstsen T."/>
            <person name="Jespersen J.S."/>
        </authorList>
    </citation>
    <scope>NUCLEOTIDE SEQUENCE</scope>
    <source>
        <tissue evidence="3">Brain</tissue>
    </source>
</reference>
<keyword evidence="2" id="KW-1133">Transmembrane helix</keyword>
<evidence type="ECO:0000256" key="1">
    <source>
        <dbReference type="SAM" id="MobiDB-lite"/>
    </source>
</evidence>
<dbReference type="AlphaFoldDB" id="A0A1A7XM08"/>